<organism evidence="2 3">
    <name type="scientific">Alosa alosa</name>
    <name type="common">allis shad</name>
    <dbReference type="NCBI Taxonomy" id="278164"/>
    <lineage>
        <taxon>Eukaryota</taxon>
        <taxon>Metazoa</taxon>
        <taxon>Chordata</taxon>
        <taxon>Craniata</taxon>
        <taxon>Vertebrata</taxon>
        <taxon>Euteleostomi</taxon>
        <taxon>Actinopterygii</taxon>
        <taxon>Neopterygii</taxon>
        <taxon>Teleostei</taxon>
        <taxon>Clupei</taxon>
        <taxon>Clupeiformes</taxon>
        <taxon>Clupeoidei</taxon>
        <taxon>Clupeidae</taxon>
        <taxon>Alosa</taxon>
    </lineage>
</organism>
<protein>
    <submittedName>
        <fullName evidence="2">Uncharacterized protein</fullName>
    </submittedName>
</protein>
<comment type="caution">
    <text evidence="2">The sequence shown here is derived from an EMBL/GenBank/DDBJ whole genome shotgun (WGS) entry which is preliminary data.</text>
</comment>
<sequence length="126" mass="14144">MPLDTPTQPTKAILVDVSLFFQFQSFDGMMLSQSHFDLPTDNSSTQTQTQQKSSTTESQREPFSIIRRHGETDEQTQKSSRVSALGIDRPRSLTACSLSLSDSCLACCSILCSSRISSMDTRWRIW</sequence>
<dbReference type="Proteomes" id="UP000823561">
    <property type="component" value="Chromosome 5"/>
</dbReference>
<keyword evidence="3" id="KW-1185">Reference proteome</keyword>
<feature type="non-terminal residue" evidence="2">
    <location>
        <position position="126"/>
    </location>
</feature>
<reference evidence="2" key="1">
    <citation type="submission" date="2020-10" db="EMBL/GenBank/DDBJ databases">
        <title>Chromosome-scale genome assembly of the Allis shad, Alosa alosa.</title>
        <authorList>
            <person name="Margot Z."/>
            <person name="Christophe K."/>
            <person name="Cabau C."/>
            <person name="Louis A."/>
            <person name="Berthelot C."/>
            <person name="Parey E."/>
            <person name="Roest Crollius H."/>
            <person name="Montfort J."/>
            <person name="Robinson-Rechavi M."/>
            <person name="Bucao C."/>
            <person name="Bouchez O."/>
            <person name="Gislard M."/>
            <person name="Lluch J."/>
            <person name="Milhes M."/>
            <person name="Lampietro C."/>
            <person name="Lopez Roques C."/>
            <person name="Donnadieu C."/>
            <person name="Braasch I."/>
            <person name="Desvignes T."/>
            <person name="Postlethwait J."/>
            <person name="Bobe J."/>
            <person name="Guiguen Y."/>
        </authorList>
    </citation>
    <scope>NUCLEOTIDE SEQUENCE</scope>
    <source>
        <strain evidence="2">M-15738</strain>
        <tissue evidence="2">Blood</tissue>
    </source>
</reference>
<gene>
    <name evidence="2" type="ORF">AALO_G00065350</name>
</gene>
<evidence type="ECO:0000256" key="1">
    <source>
        <dbReference type="SAM" id="MobiDB-lite"/>
    </source>
</evidence>
<proteinExistence type="predicted"/>
<evidence type="ECO:0000313" key="3">
    <source>
        <dbReference type="Proteomes" id="UP000823561"/>
    </source>
</evidence>
<dbReference type="AlphaFoldDB" id="A0AAV6H0T9"/>
<feature type="region of interest" description="Disordered" evidence="1">
    <location>
        <begin position="37"/>
        <end position="84"/>
    </location>
</feature>
<accession>A0AAV6H0T9</accession>
<dbReference type="EMBL" id="JADWDJ010000005">
    <property type="protein sequence ID" value="KAG5280909.1"/>
    <property type="molecule type" value="Genomic_DNA"/>
</dbReference>
<evidence type="ECO:0000313" key="2">
    <source>
        <dbReference type="EMBL" id="KAG5280909.1"/>
    </source>
</evidence>
<name>A0AAV6H0T9_9TELE</name>
<feature type="compositionally biased region" description="Low complexity" evidence="1">
    <location>
        <begin position="43"/>
        <end position="57"/>
    </location>
</feature>